<dbReference type="Gene3D" id="2.130.10.10">
    <property type="entry name" value="YVTN repeat-like/Quinoprotein amine dehydrogenase"/>
    <property type="match status" value="3"/>
</dbReference>
<organism evidence="7 8">
    <name type="scientific">Thioalkalivibrio paradoxus ARh 1</name>
    <dbReference type="NCBI Taxonomy" id="713585"/>
    <lineage>
        <taxon>Bacteria</taxon>
        <taxon>Pseudomonadati</taxon>
        <taxon>Pseudomonadota</taxon>
        <taxon>Gammaproteobacteria</taxon>
        <taxon>Chromatiales</taxon>
        <taxon>Ectothiorhodospiraceae</taxon>
        <taxon>Thioalkalivibrio</taxon>
    </lineage>
</organism>
<feature type="repeat" description="WD" evidence="3">
    <location>
        <begin position="969"/>
        <end position="998"/>
    </location>
</feature>
<feature type="repeat" description="WD" evidence="3">
    <location>
        <begin position="1125"/>
        <end position="1166"/>
    </location>
</feature>
<dbReference type="InterPro" id="IPR015943">
    <property type="entry name" value="WD40/YVTN_repeat-like_dom_sf"/>
</dbReference>
<dbReference type="SMART" id="SM00320">
    <property type="entry name" value="WD40"/>
    <property type="match status" value="6"/>
</dbReference>
<feature type="repeat" description="WD" evidence="3">
    <location>
        <begin position="999"/>
        <end position="1040"/>
    </location>
</feature>
<sequence length="1275" mass="141407">MDVLDADDVRGYLDDLREHLTPLRFERLHRIAGLLGQDRHVAVADVLAKLYPDTPHENASTDLRKLRAALDEAAAEVGVNFSCKVSSERRGGAVNRRLWFEGTPRLAERAQRFSHAETGELNHLPATLRQRGRVLGPTIALDEYRDGKPVARWFLSYARDDNTMKERLLKLLQKRLACSRRFAFESWHDGDIVLGDDWHESIEQVLDQCHFGLLLLSHAFLSSDFIRDVELPRFVNTDGGIGEEKRAVPVCLEKMNFGRVDLHGLGQKQIFRDQDDKSFKERKGHLQEAWVDQLVDRIETMLERYGVAFPGGSEPIVQRVGRLSRSAGLHRAIHRFPTADLMGLRDMQDAESVLLETAQAQVAGLEKDSIDPSDSPGVDALEYLLDWLHDADAPPLFALLAEYGMGKTITCQRLVRALEDERRNDPQLPVPIYLDLRNLTGLNQGVPMLEAIVNECIRRGWQHDIDGPAMDFVQVRSLARDGALVIFDGLDEALVHLSESDGQVFTRELLKVLSFPTEQGPGARKPRLLISCRTHYFRTLREQKNHFTGQERGEVRANDYRALVLLPFTEEQVAEYLARALPGADVHQLQGLIASVHNLTELTRRPYTLRLVAEFIPEIENWRAQGKRVYGVTLYRRMVQRWLERDSGKHVLKPAHKMRLMPHLAATLAREGQRLLPVARLESWFTRFLADEPDLKERYAGVDRDKLEEDLRTATFLVRQDGSGEDDGAFRFAHSSMHEFFLADYLFQALRADDPEAWAMPMPSRETLDFLGQMLAETDDAQLLQRISGWRRTYREHTSEILLAYALLARERGWPEPVLRGMDLRGARLHGWSIGVGQGEPLDLAEADFTGADLRESRWQRVNLRGACFRDADLAGSEWVSVAAEAAVFENADLTGSRWRDADLSDCRFEDAETYRMQWMHCRSPGVKGLADDGVIAVLNIPAERPLPALRSTQPQSDLGVVGFSACVFSPDGTRLVSAGRDGTLRVWDAASGESLRTLRGHEGGVLFCAVSPDGARLVSAGDDGTLRVWDAASGESLRTLRGHEGRVLFCAVSPDGARLVSAGVDGTLRLWDAASGESLRTLRGHEGGVSSCAFSPDGTRLVSAGLYGRLRVWDAASGENLRTLRGHKCWVASCAFSPDGAWLVSAGWDGTLRVWDAASGESLRTLRGHEGGVRSCTFSPDGAWLVSAGEGRHAAGMGCGERGESAHIARAQRLGCVLRVFAGRRSAGIGGDGRHAAGLGYGERGESAHIARARGLGAVLRVFAGRRSAGIGGG</sequence>
<dbReference type="SUPFAM" id="SSF141571">
    <property type="entry name" value="Pentapeptide repeat-like"/>
    <property type="match status" value="1"/>
</dbReference>
<name>W0DN86_9GAMM</name>
<dbReference type="PANTHER" id="PTHR19879">
    <property type="entry name" value="TRANSCRIPTION INITIATION FACTOR TFIID"/>
    <property type="match status" value="1"/>
</dbReference>
<reference evidence="7 8" key="1">
    <citation type="submission" date="2013-12" db="EMBL/GenBank/DDBJ databases">
        <authorList>
            <consortium name="DOE Joint Genome Institute"/>
            <person name="Muyzer G."/>
            <person name="Huntemann M."/>
            <person name="Han J."/>
            <person name="Chen A."/>
            <person name="Kyrpides N."/>
            <person name="Mavromatis K."/>
            <person name="Markowitz V."/>
            <person name="Palaniappan K."/>
            <person name="Ivanova N."/>
            <person name="Schaumberg A."/>
            <person name="Pati A."/>
            <person name="Liolios K."/>
            <person name="Nordberg H.P."/>
            <person name="Cantor M.N."/>
            <person name="Hua S.X."/>
            <person name="Woyke T."/>
        </authorList>
    </citation>
    <scope>NUCLEOTIDE SEQUENCE [LARGE SCALE GENOMIC DNA]</scope>
    <source>
        <strain evidence="7 8">ARh 1</strain>
    </source>
</reference>
<keyword evidence="8" id="KW-1185">Reference proteome</keyword>
<evidence type="ECO:0000313" key="7">
    <source>
        <dbReference type="EMBL" id="AHF00060.1"/>
    </source>
</evidence>
<evidence type="ECO:0000256" key="3">
    <source>
        <dbReference type="PROSITE-ProRule" id="PRU00221"/>
    </source>
</evidence>
<evidence type="ECO:0000259" key="5">
    <source>
        <dbReference type="Pfam" id="PF13676"/>
    </source>
</evidence>
<dbReference type="Gene3D" id="2.160.20.80">
    <property type="entry name" value="E3 ubiquitin-protein ligase SopA"/>
    <property type="match status" value="1"/>
</dbReference>
<dbReference type="HOGENOM" id="CLU_003679_0_0_6"/>
<dbReference type="InterPro" id="IPR007111">
    <property type="entry name" value="NACHT_NTPase"/>
</dbReference>
<evidence type="ECO:0000313" key="8">
    <source>
        <dbReference type="Proteomes" id="UP000005289"/>
    </source>
</evidence>
<feature type="domain" description="TIR" evidence="5">
    <location>
        <begin position="154"/>
        <end position="267"/>
    </location>
</feature>
<dbReference type="Proteomes" id="UP000005289">
    <property type="component" value="Chromosome"/>
</dbReference>
<dbReference type="STRING" id="713585.THITH_08235"/>
<dbReference type="InterPro" id="IPR035897">
    <property type="entry name" value="Toll_tir_struct_dom_sf"/>
</dbReference>
<dbReference type="InterPro" id="IPR036322">
    <property type="entry name" value="WD40_repeat_dom_sf"/>
</dbReference>
<evidence type="ECO:0000259" key="4">
    <source>
        <dbReference type="Pfam" id="PF05729"/>
    </source>
</evidence>
<dbReference type="PROSITE" id="PS50294">
    <property type="entry name" value="WD_REPEATS_REGION"/>
    <property type="match status" value="5"/>
</dbReference>
<dbReference type="InterPro" id="IPR001680">
    <property type="entry name" value="WD40_rpt"/>
</dbReference>
<dbReference type="PANTHER" id="PTHR19879:SF9">
    <property type="entry name" value="TRANSCRIPTION INITIATION FACTOR TFIID SUBUNIT 5"/>
    <property type="match status" value="1"/>
</dbReference>
<dbReference type="InterPro" id="IPR001646">
    <property type="entry name" value="5peptide_repeat"/>
</dbReference>
<dbReference type="CDD" id="cd00200">
    <property type="entry name" value="WD40"/>
    <property type="match status" value="1"/>
</dbReference>
<dbReference type="PRINTS" id="PR00320">
    <property type="entry name" value="GPROTEINBRPT"/>
</dbReference>
<dbReference type="PROSITE" id="PS50082">
    <property type="entry name" value="WD_REPEATS_2"/>
    <property type="match status" value="5"/>
</dbReference>
<dbReference type="Pfam" id="PF22737">
    <property type="entry name" value="NNH6"/>
    <property type="match status" value="1"/>
</dbReference>
<feature type="domain" description="NACHT N-terminal Helical" evidence="6">
    <location>
        <begin position="7"/>
        <end position="117"/>
    </location>
</feature>
<dbReference type="PROSITE" id="PS00678">
    <property type="entry name" value="WD_REPEATS_1"/>
    <property type="match status" value="3"/>
</dbReference>
<keyword evidence="2" id="KW-0677">Repeat</keyword>
<evidence type="ECO:0000256" key="1">
    <source>
        <dbReference type="ARBA" id="ARBA00022574"/>
    </source>
</evidence>
<dbReference type="KEGG" id="tti:THITH_08235"/>
<proteinExistence type="predicted"/>
<dbReference type="Pfam" id="PF05729">
    <property type="entry name" value="NACHT"/>
    <property type="match status" value="1"/>
</dbReference>
<keyword evidence="1 3" id="KW-0853">WD repeat</keyword>
<dbReference type="Gene3D" id="3.40.50.300">
    <property type="entry name" value="P-loop containing nucleotide triphosphate hydrolases"/>
    <property type="match status" value="1"/>
</dbReference>
<dbReference type="SUPFAM" id="SSF52200">
    <property type="entry name" value="Toll/Interleukin receptor TIR domain"/>
    <property type="match status" value="1"/>
</dbReference>
<dbReference type="Gene3D" id="3.40.50.10140">
    <property type="entry name" value="Toll/interleukin-1 receptor homology (TIR) domain"/>
    <property type="match status" value="1"/>
</dbReference>
<dbReference type="InterPro" id="IPR027417">
    <property type="entry name" value="P-loop_NTPase"/>
</dbReference>
<protein>
    <submittedName>
        <fullName evidence="7">Uncharacterized protein</fullName>
    </submittedName>
</protein>
<accession>W0DN86</accession>
<evidence type="ECO:0000259" key="6">
    <source>
        <dbReference type="Pfam" id="PF22737"/>
    </source>
</evidence>
<dbReference type="GO" id="GO:0007165">
    <property type="term" value="P:signal transduction"/>
    <property type="evidence" value="ECO:0007669"/>
    <property type="project" value="InterPro"/>
</dbReference>
<dbReference type="InterPro" id="IPR020472">
    <property type="entry name" value="WD40_PAC1"/>
</dbReference>
<feature type="repeat" description="WD" evidence="3">
    <location>
        <begin position="1083"/>
        <end position="1124"/>
    </location>
</feature>
<evidence type="ECO:0000256" key="2">
    <source>
        <dbReference type="ARBA" id="ARBA00022737"/>
    </source>
</evidence>
<dbReference type="InterPro" id="IPR019775">
    <property type="entry name" value="WD40_repeat_CS"/>
</dbReference>
<dbReference type="Pfam" id="PF00400">
    <property type="entry name" value="WD40"/>
    <property type="match status" value="6"/>
</dbReference>
<dbReference type="SUPFAM" id="SSF50978">
    <property type="entry name" value="WD40 repeat-like"/>
    <property type="match status" value="1"/>
</dbReference>
<dbReference type="Pfam" id="PF00805">
    <property type="entry name" value="Pentapeptide"/>
    <property type="match status" value="2"/>
</dbReference>
<dbReference type="InterPro" id="IPR054737">
    <property type="entry name" value="NNH6"/>
</dbReference>
<dbReference type="AlphaFoldDB" id="W0DN86"/>
<dbReference type="InterPro" id="IPR000157">
    <property type="entry name" value="TIR_dom"/>
</dbReference>
<feature type="domain" description="NACHT" evidence="4">
    <location>
        <begin position="402"/>
        <end position="580"/>
    </location>
</feature>
<gene>
    <name evidence="7" type="ORF">THITH_08235</name>
</gene>
<feature type="repeat" description="WD" evidence="3">
    <location>
        <begin position="1041"/>
        <end position="1082"/>
    </location>
</feature>
<dbReference type="EMBL" id="CP007029">
    <property type="protein sequence ID" value="AHF00060.1"/>
    <property type="molecule type" value="Genomic_DNA"/>
</dbReference>
<dbReference type="Pfam" id="PF13676">
    <property type="entry name" value="TIR_2"/>
    <property type="match status" value="1"/>
</dbReference>